<evidence type="ECO:0000259" key="6">
    <source>
        <dbReference type="Pfam" id="PF00326"/>
    </source>
</evidence>
<dbReference type="Gene3D" id="2.130.10.120">
    <property type="entry name" value="Prolyl oligopeptidase, N-terminal domain"/>
    <property type="match status" value="1"/>
</dbReference>
<comment type="caution">
    <text evidence="8">The sequence shown here is derived from an EMBL/GenBank/DDBJ whole genome shotgun (WGS) entry which is preliminary data.</text>
</comment>
<dbReference type="InterPro" id="IPR002470">
    <property type="entry name" value="Peptidase_S9A"/>
</dbReference>
<keyword evidence="9" id="KW-1185">Reference proteome</keyword>
<evidence type="ECO:0000256" key="3">
    <source>
        <dbReference type="ARBA" id="ARBA00022801"/>
    </source>
</evidence>
<reference evidence="8 9" key="1">
    <citation type="journal article" date="2019" name="Int. J. Syst. Evol. Microbiol.">
        <title>The Global Catalogue of Microorganisms (GCM) 10K type strain sequencing project: providing services to taxonomists for standard genome sequencing and annotation.</title>
        <authorList>
            <consortium name="The Broad Institute Genomics Platform"/>
            <consortium name="The Broad Institute Genome Sequencing Center for Infectious Disease"/>
            <person name="Wu L."/>
            <person name="Ma J."/>
        </authorList>
    </citation>
    <scope>NUCLEOTIDE SEQUENCE [LARGE SCALE GENOMIC DNA]</scope>
    <source>
        <strain evidence="8 9">JCM 15591</strain>
    </source>
</reference>
<dbReference type="PANTHER" id="PTHR11757:SF19">
    <property type="entry name" value="PROLYL ENDOPEPTIDASE-LIKE"/>
    <property type="match status" value="1"/>
</dbReference>
<keyword evidence="3" id="KW-0378">Hydrolase</keyword>
<name>A0ABN2K4A3_9MICO</name>
<dbReference type="Proteomes" id="UP001501475">
    <property type="component" value="Unassembled WGS sequence"/>
</dbReference>
<evidence type="ECO:0000256" key="4">
    <source>
        <dbReference type="ARBA" id="ARBA00022825"/>
    </source>
</evidence>
<accession>A0ABN2K4A3</accession>
<organism evidence="8 9">
    <name type="scientific">Nostocoides vanveenii</name>
    <dbReference type="NCBI Taxonomy" id="330835"/>
    <lineage>
        <taxon>Bacteria</taxon>
        <taxon>Bacillati</taxon>
        <taxon>Actinomycetota</taxon>
        <taxon>Actinomycetes</taxon>
        <taxon>Micrococcales</taxon>
        <taxon>Intrasporangiaceae</taxon>
        <taxon>Nostocoides</taxon>
    </lineage>
</organism>
<sequence length="708" mass="77761">MSHADLPQPPVAPQRPSTRTHHGHTVEDPYAWMADREDPEFIAYLTAENAYADARTAHLDPLRESIFREIKSRVQESDLSVPVGDGNWWYYTRTIEGEQYAVHARCPRPTRDASRPELVAGGIPAGEQVLLDGNAAASGHDFFAVGALSVSHDERLVVAGVDLEGDERFALTVREIATGEVIDDAITGAGYGAEFDRSGRYLFYVVVDEAWRPFQVWRHEIGTPRAQDVLIRQEDDERFWMGLGSSREDRFLMIGLGTKTTSETWLLPADDPTGEWRCVRERVEGLDYDVEVDGDRLLIVHNERSRESDLAWASLDEPGVWHPILEHGAGERFLGVDAFADFVVLSLRAGGLPALRVLPRDPSGPSRLGAARPWPVDGELTALSLGDNPEFASTALLVTQESFVQPRATYAVDPLSGARTLLKRQPVLGDFDPDRYRESREWVGAADGTQVPISIVRRAGVAPDGTAPGFLTGYGAYEIPNDPYFSVARLSLLDRGLVYVVAHVRGGGEMGRGWYEDGKFAAKTNTFDDFVAVADHLRGGWVDPTRLACEGGSAGGLLIGAVLNRAPDRFRVAHAAVPFVDALTSMLDPDLPLTAGEWEEWGNPLAEAAAYGWMAGYAPYDNVREQAYPAILATTSLHDTRVLVTEPAKWVARLRERATNDPATAPILLHTQMSAGHGGRSGRYDAWREVACEWAFVLDQLGAMQVVT</sequence>
<evidence type="ECO:0000256" key="1">
    <source>
        <dbReference type="ARBA" id="ARBA00005228"/>
    </source>
</evidence>
<dbReference type="Gene3D" id="3.40.50.1820">
    <property type="entry name" value="alpha/beta hydrolase"/>
    <property type="match status" value="1"/>
</dbReference>
<dbReference type="SUPFAM" id="SSF53474">
    <property type="entry name" value="alpha/beta-Hydrolases"/>
    <property type="match status" value="1"/>
</dbReference>
<dbReference type="Pfam" id="PF02897">
    <property type="entry name" value="Peptidase_S9_N"/>
    <property type="match status" value="1"/>
</dbReference>
<keyword evidence="2" id="KW-0645">Protease</keyword>
<dbReference type="SUPFAM" id="SSF50993">
    <property type="entry name" value="Peptidase/esterase 'gauge' domain"/>
    <property type="match status" value="1"/>
</dbReference>
<dbReference type="InterPro" id="IPR023302">
    <property type="entry name" value="Pept_S9A_N"/>
</dbReference>
<comment type="similarity">
    <text evidence="1">Belongs to the peptidase S9A family.</text>
</comment>
<dbReference type="PRINTS" id="PR00862">
    <property type="entry name" value="PROLIGOPTASE"/>
</dbReference>
<dbReference type="EMBL" id="BAAAPN010000015">
    <property type="protein sequence ID" value="GAA1747997.1"/>
    <property type="molecule type" value="Genomic_DNA"/>
</dbReference>
<evidence type="ECO:0000313" key="8">
    <source>
        <dbReference type="EMBL" id="GAA1747997.1"/>
    </source>
</evidence>
<dbReference type="PANTHER" id="PTHR11757">
    <property type="entry name" value="PROTEASE FAMILY S9A OLIGOPEPTIDASE"/>
    <property type="match status" value="1"/>
</dbReference>
<dbReference type="InterPro" id="IPR029058">
    <property type="entry name" value="AB_hydrolase_fold"/>
</dbReference>
<evidence type="ECO:0000256" key="5">
    <source>
        <dbReference type="SAM" id="MobiDB-lite"/>
    </source>
</evidence>
<feature type="region of interest" description="Disordered" evidence="5">
    <location>
        <begin position="1"/>
        <end position="31"/>
    </location>
</feature>
<keyword evidence="4" id="KW-0720">Serine protease</keyword>
<dbReference type="Pfam" id="PF00326">
    <property type="entry name" value="Peptidase_S9"/>
    <property type="match status" value="1"/>
</dbReference>
<protein>
    <submittedName>
        <fullName evidence="8">S9 family peptidase</fullName>
    </submittedName>
</protein>
<gene>
    <name evidence="8" type="ORF">GCM10009810_05760</name>
</gene>
<feature type="domain" description="Peptidase S9 prolyl oligopeptidase catalytic" evidence="6">
    <location>
        <begin position="484"/>
        <end position="702"/>
    </location>
</feature>
<proteinExistence type="inferred from homology"/>
<evidence type="ECO:0000313" key="9">
    <source>
        <dbReference type="Proteomes" id="UP001501475"/>
    </source>
</evidence>
<dbReference type="InterPro" id="IPR051543">
    <property type="entry name" value="Serine_Peptidase_S9A"/>
</dbReference>
<evidence type="ECO:0000256" key="2">
    <source>
        <dbReference type="ARBA" id="ARBA00022670"/>
    </source>
</evidence>
<evidence type="ECO:0000259" key="7">
    <source>
        <dbReference type="Pfam" id="PF02897"/>
    </source>
</evidence>
<feature type="domain" description="Peptidase S9A N-terminal" evidence="7">
    <location>
        <begin position="10"/>
        <end position="424"/>
    </location>
</feature>
<dbReference type="InterPro" id="IPR001375">
    <property type="entry name" value="Peptidase_S9_cat"/>
</dbReference>
<dbReference type="RefSeq" id="WP_344061829.1">
    <property type="nucleotide sequence ID" value="NZ_BAAAPN010000015.1"/>
</dbReference>